<keyword evidence="1" id="KW-0472">Membrane</keyword>
<dbReference type="EMBL" id="GGEC01078839">
    <property type="protein sequence ID" value="MBX59323.1"/>
    <property type="molecule type" value="Transcribed_RNA"/>
</dbReference>
<keyword evidence="1" id="KW-1133">Transmembrane helix</keyword>
<accession>A0A2P2PXE0</accession>
<evidence type="ECO:0000313" key="2">
    <source>
        <dbReference type="EMBL" id="MBX59323.1"/>
    </source>
</evidence>
<name>A0A2P2PXE0_RHIMU</name>
<sequence length="32" mass="3416">MALPRPYGVGASYIGTPLLLTAILAKSHPFFI</sequence>
<proteinExistence type="predicted"/>
<evidence type="ECO:0000256" key="1">
    <source>
        <dbReference type="SAM" id="Phobius"/>
    </source>
</evidence>
<organism evidence="2">
    <name type="scientific">Rhizophora mucronata</name>
    <name type="common">Asiatic mangrove</name>
    <dbReference type="NCBI Taxonomy" id="61149"/>
    <lineage>
        <taxon>Eukaryota</taxon>
        <taxon>Viridiplantae</taxon>
        <taxon>Streptophyta</taxon>
        <taxon>Embryophyta</taxon>
        <taxon>Tracheophyta</taxon>
        <taxon>Spermatophyta</taxon>
        <taxon>Magnoliopsida</taxon>
        <taxon>eudicotyledons</taxon>
        <taxon>Gunneridae</taxon>
        <taxon>Pentapetalae</taxon>
        <taxon>rosids</taxon>
        <taxon>fabids</taxon>
        <taxon>Malpighiales</taxon>
        <taxon>Rhizophoraceae</taxon>
        <taxon>Rhizophora</taxon>
    </lineage>
</organism>
<protein>
    <submittedName>
        <fullName evidence="2">Uncharacterized protein</fullName>
    </submittedName>
</protein>
<reference evidence="2" key="1">
    <citation type="submission" date="2018-02" db="EMBL/GenBank/DDBJ databases">
        <title>Rhizophora mucronata_Transcriptome.</title>
        <authorList>
            <person name="Meera S.P."/>
            <person name="Sreeshan A."/>
            <person name="Augustine A."/>
        </authorList>
    </citation>
    <scope>NUCLEOTIDE SEQUENCE</scope>
    <source>
        <tissue evidence="2">Leaf</tissue>
    </source>
</reference>
<dbReference type="AlphaFoldDB" id="A0A2P2PXE0"/>
<keyword evidence="1" id="KW-0812">Transmembrane</keyword>
<feature type="transmembrane region" description="Helical" evidence="1">
    <location>
        <begin position="6"/>
        <end position="25"/>
    </location>
</feature>